<sequence>MENLGKEEAVTTTTRRLNIEYNGSDLYDSFEFKHMTLQLNKAIQTSKASSPTYQEMAHKLSKAIQGSNASSPSYVFHINSPFYRRHLKRIYKQNTKTPRRISSPKVPDKRVCTRGTRDKGFVTRLWLKVKGLLGKKDESDEGINRPSKAF</sequence>
<dbReference type="OMA" id="LPDKRAC"/>
<evidence type="ECO:0000313" key="2">
    <source>
        <dbReference type="Proteomes" id="UP000053144"/>
    </source>
</evidence>
<dbReference type="EMBL" id="CM003371">
    <property type="protein sequence ID" value="KOM33188.1"/>
    <property type="molecule type" value="Genomic_DNA"/>
</dbReference>
<name>A0A0L9TRH8_PHAAN</name>
<dbReference type="Gramene" id="KOM33188">
    <property type="protein sequence ID" value="KOM33188"/>
    <property type="gene ID" value="LR48_Vigan01g274400"/>
</dbReference>
<gene>
    <name evidence="1" type="ORF">LR48_Vigan01g274400</name>
</gene>
<reference evidence="2" key="1">
    <citation type="journal article" date="2015" name="Proc. Natl. Acad. Sci. U.S.A.">
        <title>Genome sequencing of adzuki bean (Vigna angularis) provides insight into high starch and low fat accumulation and domestication.</title>
        <authorList>
            <person name="Yang K."/>
            <person name="Tian Z."/>
            <person name="Chen C."/>
            <person name="Luo L."/>
            <person name="Zhao B."/>
            <person name="Wang Z."/>
            <person name="Yu L."/>
            <person name="Li Y."/>
            <person name="Sun Y."/>
            <person name="Li W."/>
            <person name="Chen Y."/>
            <person name="Li Y."/>
            <person name="Zhang Y."/>
            <person name="Ai D."/>
            <person name="Zhao J."/>
            <person name="Shang C."/>
            <person name="Ma Y."/>
            <person name="Wu B."/>
            <person name="Wang M."/>
            <person name="Gao L."/>
            <person name="Sun D."/>
            <person name="Zhang P."/>
            <person name="Guo F."/>
            <person name="Wang W."/>
            <person name="Li Y."/>
            <person name="Wang J."/>
            <person name="Varshney R.K."/>
            <person name="Wang J."/>
            <person name="Ling H.Q."/>
            <person name="Wan P."/>
        </authorList>
    </citation>
    <scope>NUCLEOTIDE SEQUENCE</scope>
    <source>
        <strain evidence="2">cv. Jingnong 6</strain>
    </source>
</reference>
<dbReference type="Proteomes" id="UP000053144">
    <property type="component" value="Chromosome 1"/>
</dbReference>
<proteinExistence type="predicted"/>
<organism evidence="1 2">
    <name type="scientific">Phaseolus angularis</name>
    <name type="common">Azuki bean</name>
    <name type="synonym">Vigna angularis</name>
    <dbReference type="NCBI Taxonomy" id="3914"/>
    <lineage>
        <taxon>Eukaryota</taxon>
        <taxon>Viridiplantae</taxon>
        <taxon>Streptophyta</taxon>
        <taxon>Embryophyta</taxon>
        <taxon>Tracheophyta</taxon>
        <taxon>Spermatophyta</taxon>
        <taxon>Magnoliopsida</taxon>
        <taxon>eudicotyledons</taxon>
        <taxon>Gunneridae</taxon>
        <taxon>Pentapetalae</taxon>
        <taxon>rosids</taxon>
        <taxon>fabids</taxon>
        <taxon>Fabales</taxon>
        <taxon>Fabaceae</taxon>
        <taxon>Papilionoideae</taxon>
        <taxon>50 kb inversion clade</taxon>
        <taxon>NPAAA clade</taxon>
        <taxon>indigoferoid/millettioid clade</taxon>
        <taxon>Phaseoleae</taxon>
        <taxon>Vigna</taxon>
    </lineage>
</organism>
<protein>
    <submittedName>
        <fullName evidence="1">Uncharacterized protein</fullName>
    </submittedName>
</protein>
<evidence type="ECO:0000313" key="1">
    <source>
        <dbReference type="EMBL" id="KOM33188.1"/>
    </source>
</evidence>
<dbReference type="AlphaFoldDB" id="A0A0L9TRH8"/>
<accession>A0A0L9TRH8</accession>